<sequence>MSSTQSSSESDGEYSVEKNIARDSFVWPIGKTALCSFYVLRLDGGNKHKQIMGIKKIDSGINTVIYSTKNDKYKPVNILLNDITRMLESTMFSDCTIKVPISQIKVYR</sequence>
<evidence type="ECO:0000313" key="2">
    <source>
        <dbReference type="WBParaSite" id="SVE_0000390450.1"/>
    </source>
</evidence>
<dbReference type="AlphaFoldDB" id="A0A0K0ETV2"/>
<keyword evidence="1" id="KW-1185">Reference proteome</keyword>
<evidence type="ECO:0000313" key="1">
    <source>
        <dbReference type="Proteomes" id="UP000035680"/>
    </source>
</evidence>
<organism evidence="1 2">
    <name type="scientific">Strongyloides venezuelensis</name>
    <name type="common">Threadworm</name>
    <dbReference type="NCBI Taxonomy" id="75913"/>
    <lineage>
        <taxon>Eukaryota</taxon>
        <taxon>Metazoa</taxon>
        <taxon>Ecdysozoa</taxon>
        <taxon>Nematoda</taxon>
        <taxon>Chromadorea</taxon>
        <taxon>Rhabditida</taxon>
        <taxon>Tylenchina</taxon>
        <taxon>Panagrolaimomorpha</taxon>
        <taxon>Strongyloidoidea</taxon>
        <taxon>Strongyloididae</taxon>
        <taxon>Strongyloides</taxon>
    </lineage>
</organism>
<reference evidence="2" key="2">
    <citation type="submission" date="2015-08" db="UniProtKB">
        <authorList>
            <consortium name="WormBaseParasite"/>
        </authorList>
    </citation>
    <scope>IDENTIFICATION</scope>
</reference>
<dbReference type="WBParaSite" id="SVE_0000390450.1">
    <property type="protein sequence ID" value="SVE_0000390450.1"/>
    <property type="gene ID" value="SVE_0000390450"/>
</dbReference>
<protein>
    <submittedName>
        <fullName evidence="2">Transposase</fullName>
    </submittedName>
</protein>
<reference evidence="1" key="1">
    <citation type="submission" date="2014-07" db="EMBL/GenBank/DDBJ databases">
        <authorList>
            <person name="Martin A.A"/>
            <person name="De Silva N."/>
        </authorList>
    </citation>
    <scope>NUCLEOTIDE SEQUENCE</scope>
</reference>
<accession>A0A0K0ETV2</accession>
<dbReference type="STRING" id="75913.A0A0K0ETV2"/>
<dbReference type="Proteomes" id="UP000035680">
    <property type="component" value="Unassembled WGS sequence"/>
</dbReference>
<name>A0A0K0ETV2_STRVS</name>
<proteinExistence type="predicted"/>